<dbReference type="Proteomes" id="UP000663888">
    <property type="component" value="Unassembled WGS sequence"/>
</dbReference>
<evidence type="ECO:0000313" key="10">
    <source>
        <dbReference type="Proteomes" id="UP000663888"/>
    </source>
</evidence>
<feature type="transmembrane region" description="Helical" evidence="7">
    <location>
        <begin position="139"/>
        <end position="159"/>
    </location>
</feature>
<reference evidence="9" key="1">
    <citation type="submission" date="2021-01" db="EMBL/GenBank/DDBJ databases">
        <authorList>
            <person name="Kaushik A."/>
        </authorList>
    </citation>
    <scope>NUCLEOTIDE SEQUENCE</scope>
    <source>
        <strain evidence="9">AG4-R118</strain>
    </source>
</reference>
<keyword evidence="3 7" id="KW-0812">Transmembrane</keyword>
<dbReference type="GO" id="GO:0005886">
    <property type="term" value="C:plasma membrane"/>
    <property type="evidence" value="ECO:0007669"/>
    <property type="project" value="TreeGrafter"/>
</dbReference>
<evidence type="ECO:0000256" key="7">
    <source>
        <dbReference type="SAM" id="Phobius"/>
    </source>
</evidence>
<dbReference type="InterPro" id="IPR011701">
    <property type="entry name" value="MFS"/>
</dbReference>
<feature type="transmembrane region" description="Helical" evidence="7">
    <location>
        <begin position="114"/>
        <end position="133"/>
    </location>
</feature>
<feature type="transmembrane region" description="Helical" evidence="7">
    <location>
        <begin position="356"/>
        <end position="374"/>
    </location>
</feature>
<feature type="transmembrane region" description="Helical" evidence="7">
    <location>
        <begin position="242"/>
        <end position="263"/>
    </location>
</feature>
<keyword evidence="4 7" id="KW-1133">Transmembrane helix</keyword>
<evidence type="ECO:0000256" key="1">
    <source>
        <dbReference type="ARBA" id="ARBA00004127"/>
    </source>
</evidence>
<feature type="transmembrane region" description="Helical" evidence="7">
    <location>
        <begin position="515"/>
        <end position="537"/>
    </location>
</feature>
<evidence type="ECO:0000313" key="9">
    <source>
        <dbReference type="EMBL" id="CAE6455026.1"/>
    </source>
</evidence>
<feature type="transmembrane region" description="Helical" evidence="7">
    <location>
        <begin position="47"/>
        <end position="71"/>
    </location>
</feature>
<evidence type="ECO:0000256" key="4">
    <source>
        <dbReference type="ARBA" id="ARBA00022989"/>
    </source>
</evidence>
<evidence type="ECO:0000256" key="6">
    <source>
        <dbReference type="SAM" id="MobiDB-lite"/>
    </source>
</evidence>
<comment type="caution">
    <text evidence="9">The sequence shown here is derived from an EMBL/GenBank/DDBJ whole genome shotgun (WGS) entry which is preliminary data.</text>
</comment>
<keyword evidence="2" id="KW-0813">Transport</keyword>
<dbReference type="PROSITE" id="PS50850">
    <property type="entry name" value="MFS"/>
    <property type="match status" value="1"/>
</dbReference>
<feature type="region of interest" description="Disordered" evidence="6">
    <location>
        <begin position="544"/>
        <end position="564"/>
    </location>
</feature>
<gene>
    <name evidence="9" type="ORF">RDB_LOCUS74986</name>
</gene>
<dbReference type="PANTHER" id="PTHR23501">
    <property type="entry name" value="MAJOR FACILITATOR SUPERFAMILY"/>
    <property type="match status" value="1"/>
</dbReference>
<keyword evidence="5 7" id="KW-0472">Membrane</keyword>
<feature type="transmembrane region" description="Helical" evidence="7">
    <location>
        <begin position="275"/>
        <end position="295"/>
    </location>
</feature>
<dbReference type="Pfam" id="PF07690">
    <property type="entry name" value="MFS_1"/>
    <property type="match status" value="1"/>
</dbReference>
<sequence>MTVDERQPLLDREPPLDGLALPGNPVQVKDGSKCHLVPSDLDRKTRVGILAGIWVAMFLASVNTTMTATLISSISSEYNRSNQASWLGTSFLLATCTFTPLYGRLCNVLGRRGANQTAVMFAAVGTLACGLSNSLEMLIAARFLAGMGGGGIFTTASIITSDMYTMRERGMTQGIASLFNGAGMGLGGPVGGWISDRFGWRWAFLIQIPFFVLSFALTSINLNYVTPGRGRSTKEVLKRIDYGGCAAMFTSVSDRVGAMLFFLSFKYNQEYAWDSAPVVTCLVIMIVAAVAFLFIELKLAYEPMLAPSLLRESVPVIIGYSNALVSMCNFAIMYFFPMWFETVQLQSASVAGGHLLPNSLAMSLGSLFAGWYMSKTGRYKILTDIFGLFPCVASLLIYRLQEKSSEFEQWFSIIPLGFGNAVVLQTTLMCLLASIDSSQLAVGTGFTQLFRGVGQVLGVALSSAFFQSVLDRELRLRITGEGADEWILRIRHSSKLVGKLEPNLQRAARDSYSTALRYVFLYAAACSLISFILRLWLPELSLDQPSETPTPPSPANSNISNESAIDEVEDALPAIRPVPRIRTRRLSTLESDDGFDPEEDGFPSSPRRKPRLATSV</sequence>
<feature type="compositionally biased region" description="Acidic residues" evidence="6">
    <location>
        <begin position="590"/>
        <end position="601"/>
    </location>
</feature>
<evidence type="ECO:0000256" key="3">
    <source>
        <dbReference type="ARBA" id="ARBA00022692"/>
    </source>
</evidence>
<name>A0A8H3GHZ6_9AGAM</name>
<feature type="transmembrane region" description="Helical" evidence="7">
    <location>
        <begin position="316"/>
        <end position="336"/>
    </location>
</feature>
<dbReference type="GO" id="GO:0015174">
    <property type="term" value="F:basic amino acid transmembrane transporter activity"/>
    <property type="evidence" value="ECO:0007669"/>
    <property type="project" value="TreeGrafter"/>
</dbReference>
<feature type="transmembrane region" description="Helical" evidence="7">
    <location>
        <begin position="83"/>
        <end position="102"/>
    </location>
</feature>
<feature type="region of interest" description="Disordered" evidence="6">
    <location>
        <begin position="583"/>
        <end position="616"/>
    </location>
</feature>
<feature type="transmembrane region" description="Helical" evidence="7">
    <location>
        <begin position="381"/>
        <end position="398"/>
    </location>
</feature>
<dbReference type="InterPro" id="IPR036259">
    <property type="entry name" value="MFS_trans_sf"/>
</dbReference>
<dbReference type="InterPro" id="IPR020846">
    <property type="entry name" value="MFS_dom"/>
</dbReference>
<organism evidence="9 10">
    <name type="scientific">Rhizoctonia solani</name>
    <dbReference type="NCBI Taxonomy" id="456999"/>
    <lineage>
        <taxon>Eukaryota</taxon>
        <taxon>Fungi</taxon>
        <taxon>Dikarya</taxon>
        <taxon>Basidiomycota</taxon>
        <taxon>Agaricomycotina</taxon>
        <taxon>Agaricomycetes</taxon>
        <taxon>Cantharellales</taxon>
        <taxon>Ceratobasidiaceae</taxon>
        <taxon>Rhizoctonia</taxon>
    </lineage>
</organism>
<protein>
    <recommendedName>
        <fullName evidence="8">Major facilitator superfamily (MFS) profile domain-containing protein</fullName>
    </recommendedName>
</protein>
<feature type="transmembrane region" description="Helical" evidence="7">
    <location>
        <begin position="171"/>
        <end position="194"/>
    </location>
</feature>
<dbReference type="Gene3D" id="1.20.1250.20">
    <property type="entry name" value="MFS general substrate transporter like domains"/>
    <property type="match status" value="1"/>
</dbReference>
<comment type="subcellular location">
    <subcellularLocation>
        <location evidence="1">Endomembrane system</location>
        <topology evidence="1">Multi-pass membrane protein</topology>
    </subcellularLocation>
</comment>
<feature type="transmembrane region" description="Helical" evidence="7">
    <location>
        <begin position="410"/>
        <end position="432"/>
    </location>
</feature>
<feature type="compositionally biased region" description="Basic residues" evidence="6">
    <location>
        <begin position="606"/>
        <end position="616"/>
    </location>
</feature>
<accession>A0A8H3GHZ6</accession>
<dbReference type="AlphaFoldDB" id="A0A8H3GHZ6"/>
<dbReference type="GO" id="GO:0000329">
    <property type="term" value="C:fungal-type vacuole membrane"/>
    <property type="evidence" value="ECO:0007669"/>
    <property type="project" value="TreeGrafter"/>
</dbReference>
<feature type="domain" description="Major facilitator superfamily (MFS) profile" evidence="8">
    <location>
        <begin position="49"/>
        <end position="542"/>
    </location>
</feature>
<dbReference type="EMBL" id="CAJMWX010001046">
    <property type="protein sequence ID" value="CAE6455026.1"/>
    <property type="molecule type" value="Genomic_DNA"/>
</dbReference>
<dbReference type="SUPFAM" id="SSF103473">
    <property type="entry name" value="MFS general substrate transporter"/>
    <property type="match status" value="1"/>
</dbReference>
<dbReference type="PANTHER" id="PTHR23501:SF191">
    <property type="entry name" value="VACUOLAR BASIC AMINO ACID TRANSPORTER 4"/>
    <property type="match status" value="1"/>
</dbReference>
<feature type="transmembrane region" description="Helical" evidence="7">
    <location>
        <begin position="200"/>
        <end position="222"/>
    </location>
</feature>
<evidence type="ECO:0000256" key="2">
    <source>
        <dbReference type="ARBA" id="ARBA00022448"/>
    </source>
</evidence>
<evidence type="ECO:0000259" key="8">
    <source>
        <dbReference type="PROSITE" id="PS50850"/>
    </source>
</evidence>
<dbReference type="GO" id="GO:0012505">
    <property type="term" value="C:endomembrane system"/>
    <property type="evidence" value="ECO:0007669"/>
    <property type="project" value="UniProtKB-SubCell"/>
</dbReference>
<evidence type="ECO:0000256" key="5">
    <source>
        <dbReference type="ARBA" id="ARBA00023136"/>
    </source>
</evidence>
<proteinExistence type="predicted"/>
<dbReference type="Gene3D" id="1.20.1720.10">
    <property type="entry name" value="Multidrug resistance protein D"/>
    <property type="match status" value="1"/>
</dbReference>